<evidence type="ECO:0000313" key="2">
    <source>
        <dbReference type="WBParaSite" id="ACRNAN_scaffold15984.g31704.t1"/>
    </source>
</evidence>
<keyword evidence="1" id="KW-1185">Reference proteome</keyword>
<evidence type="ECO:0000313" key="1">
    <source>
        <dbReference type="Proteomes" id="UP000887540"/>
    </source>
</evidence>
<protein>
    <submittedName>
        <fullName evidence="2">Uncharacterized protein</fullName>
    </submittedName>
</protein>
<sequence length="71" mass="7961">MGFTRKCEDEKGHLCQNSVEDCGSNILKKFEPCPLDKICSFPYRTCAEGLHRIINIDTKKPVCAISNTTLV</sequence>
<dbReference type="WBParaSite" id="ACRNAN_scaffold15984.g31704.t1">
    <property type="protein sequence ID" value="ACRNAN_scaffold15984.g31704.t1"/>
    <property type="gene ID" value="ACRNAN_scaffold15984.g31704"/>
</dbReference>
<reference evidence="2" key="1">
    <citation type="submission" date="2022-11" db="UniProtKB">
        <authorList>
            <consortium name="WormBaseParasite"/>
        </authorList>
    </citation>
    <scope>IDENTIFICATION</scope>
</reference>
<name>A0A914D0A5_9BILA</name>
<accession>A0A914D0A5</accession>
<proteinExistence type="predicted"/>
<dbReference type="Proteomes" id="UP000887540">
    <property type="component" value="Unplaced"/>
</dbReference>
<organism evidence="1 2">
    <name type="scientific">Acrobeloides nanus</name>
    <dbReference type="NCBI Taxonomy" id="290746"/>
    <lineage>
        <taxon>Eukaryota</taxon>
        <taxon>Metazoa</taxon>
        <taxon>Ecdysozoa</taxon>
        <taxon>Nematoda</taxon>
        <taxon>Chromadorea</taxon>
        <taxon>Rhabditida</taxon>
        <taxon>Tylenchina</taxon>
        <taxon>Cephalobomorpha</taxon>
        <taxon>Cephaloboidea</taxon>
        <taxon>Cephalobidae</taxon>
        <taxon>Acrobeloides</taxon>
    </lineage>
</organism>
<dbReference type="AlphaFoldDB" id="A0A914D0A5"/>